<feature type="compositionally biased region" description="Pro residues" evidence="1">
    <location>
        <begin position="506"/>
        <end position="532"/>
    </location>
</feature>
<gene>
    <name evidence="3" type="ORF">KFE25_002463</name>
</gene>
<feature type="compositionally biased region" description="Low complexity" evidence="1">
    <location>
        <begin position="19"/>
        <end position="30"/>
    </location>
</feature>
<dbReference type="EMBL" id="JAGTXO010000044">
    <property type="protein sequence ID" value="KAG8459056.1"/>
    <property type="molecule type" value="Genomic_DNA"/>
</dbReference>
<evidence type="ECO:0000256" key="1">
    <source>
        <dbReference type="SAM" id="MobiDB-lite"/>
    </source>
</evidence>
<feature type="region of interest" description="Disordered" evidence="1">
    <location>
        <begin position="150"/>
        <end position="254"/>
    </location>
</feature>
<proteinExistence type="predicted"/>
<organism evidence="3 4">
    <name type="scientific">Diacronema lutheri</name>
    <name type="common">Unicellular marine alga</name>
    <name type="synonym">Monochrysis lutheri</name>
    <dbReference type="NCBI Taxonomy" id="2081491"/>
    <lineage>
        <taxon>Eukaryota</taxon>
        <taxon>Haptista</taxon>
        <taxon>Haptophyta</taxon>
        <taxon>Pavlovophyceae</taxon>
        <taxon>Pavlovales</taxon>
        <taxon>Pavlovaceae</taxon>
        <taxon>Diacronema</taxon>
    </lineage>
</organism>
<feature type="region of interest" description="Disordered" evidence="1">
    <location>
        <begin position="390"/>
        <end position="536"/>
    </location>
</feature>
<dbReference type="PROSITE" id="PS51257">
    <property type="entry name" value="PROKAR_LIPOPROTEIN"/>
    <property type="match status" value="1"/>
</dbReference>
<feature type="domain" description="R3H" evidence="2">
    <location>
        <begin position="595"/>
        <end position="657"/>
    </location>
</feature>
<comment type="caution">
    <text evidence="3">The sequence shown here is derived from an EMBL/GenBank/DDBJ whole genome shotgun (WGS) entry which is preliminary data.</text>
</comment>
<dbReference type="Pfam" id="PF01424">
    <property type="entry name" value="R3H"/>
    <property type="match status" value="1"/>
</dbReference>
<feature type="region of interest" description="Disordered" evidence="1">
    <location>
        <begin position="1"/>
        <end position="130"/>
    </location>
</feature>
<dbReference type="InterPro" id="IPR036867">
    <property type="entry name" value="R3H_dom_sf"/>
</dbReference>
<feature type="compositionally biased region" description="Basic and acidic residues" evidence="1">
    <location>
        <begin position="192"/>
        <end position="211"/>
    </location>
</feature>
<feature type="compositionally biased region" description="Low complexity" evidence="1">
    <location>
        <begin position="153"/>
        <end position="162"/>
    </location>
</feature>
<feature type="compositionally biased region" description="Gly residues" evidence="1">
    <location>
        <begin position="240"/>
        <end position="254"/>
    </location>
</feature>
<dbReference type="AlphaFoldDB" id="A0A8J5X2C3"/>
<feature type="region of interest" description="Disordered" evidence="1">
    <location>
        <begin position="768"/>
        <end position="812"/>
    </location>
</feature>
<feature type="compositionally biased region" description="Low complexity" evidence="1">
    <location>
        <begin position="768"/>
        <end position="790"/>
    </location>
</feature>
<dbReference type="Gene3D" id="3.30.1370.50">
    <property type="entry name" value="R3H-like domain"/>
    <property type="match status" value="1"/>
</dbReference>
<dbReference type="SUPFAM" id="SSF82708">
    <property type="entry name" value="R3H domain"/>
    <property type="match status" value="1"/>
</dbReference>
<dbReference type="PROSITE" id="PS51061">
    <property type="entry name" value="R3H"/>
    <property type="match status" value="1"/>
</dbReference>
<evidence type="ECO:0000313" key="4">
    <source>
        <dbReference type="Proteomes" id="UP000751190"/>
    </source>
</evidence>
<accession>A0A8J5X2C3</accession>
<keyword evidence="4" id="KW-1185">Reference proteome</keyword>
<feature type="compositionally biased region" description="Gly residues" evidence="1">
    <location>
        <begin position="487"/>
        <end position="496"/>
    </location>
</feature>
<dbReference type="CDD" id="cd02325">
    <property type="entry name" value="R3H"/>
    <property type="match status" value="1"/>
</dbReference>
<evidence type="ECO:0000313" key="3">
    <source>
        <dbReference type="EMBL" id="KAG8459056.1"/>
    </source>
</evidence>
<dbReference type="OrthoDB" id="3247158at2759"/>
<feature type="compositionally biased region" description="Low complexity" evidence="1">
    <location>
        <begin position="76"/>
        <end position="91"/>
    </location>
</feature>
<evidence type="ECO:0000259" key="2">
    <source>
        <dbReference type="PROSITE" id="PS51061"/>
    </source>
</evidence>
<feature type="compositionally biased region" description="Low complexity" evidence="1">
    <location>
        <begin position="447"/>
        <end position="458"/>
    </location>
</feature>
<reference evidence="3" key="1">
    <citation type="submission" date="2021-05" db="EMBL/GenBank/DDBJ databases">
        <title>The genome of the haptophyte Pavlova lutheri (Diacronema luteri, Pavlovales) - a model for lipid biosynthesis in eukaryotic algae.</title>
        <authorList>
            <person name="Hulatt C.J."/>
            <person name="Posewitz M.C."/>
        </authorList>
    </citation>
    <scope>NUCLEOTIDE SEQUENCE</scope>
    <source>
        <strain evidence="3">NIVA-4/92</strain>
    </source>
</reference>
<dbReference type="GO" id="GO:0003676">
    <property type="term" value="F:nucleic acid binding"/>
    <property type="evidence" value="ECO:0007669"/>
    <property type="project" value="UniProtKB-UniRule"/>
</dbReference>
<protein>
    <recommendedName>
        <fullName evidence="2">R3H domain-containing protein</fullName>
    </recommendedName>
</protein>
<name>A0A8J5X2C3_DIALT</name>
<dbReference type="Proteomes" id="UP000751190">
    <property type="component" value="Unassembled WGS sequence"/>
</dbReference>
<dbReference type="SMART" id="SM00393">
    <property type="entry name" value="R3H"/>
    <property type="match status" value="1"/>
</dbReference>
<sequence length="812" mass="81879">MGRRHRLADAGDVVTPTTASGGACSALASLPNDTPAIDASQLAPRTDRDATRAGTRPGSPTGGAECGGVREPALRASAPPFTPSASAGTTADGMPPLVQPLAHPHDAPARGRAARGRGRSGPTAVRGRGSAALSMDELLGTLSAPARAVDPTASASALGASLGRRRGRGRGRDEADTARCTAPLPQPEDPDAERAIARDSHSNRGRAREGDPLAAVAADGRDRARGRGRGRGRIAEPGRAHGGGDVGGGRGGGGDRWWRRLTDVDPISLEPLSQLPHAPFGLAADGAVLVWFEPDTLSSYLVSTANFAHPISRRPLSRDDCARLDAHCAQHGLAQLGVADAFDHRAEYAAAAAVAAAAEPQSVSPPSSRVAERQAEAAAVLRSLFARRASGGGGGGAEGSAARARGAARRGEGGGGGGGARSNLLLPAPGGGVGGALPSAQRERTGAGRARVGAGARAPTPSQAVSAEGNLTLVDDDDARHMARSGVGDGGGGGGGADDHLALLFPPLPPSAPPPPRVEPPPRTQPRAPPRAPADAAATAAAAAAATAAADAEQRRRLLASAFGVADPAKHASMFAQTAAADFSAEVLALARASPALVTAVESALDEFLASGERRRALEPMARVQRALVHEAARKYGVTTGSYGDEPRRRVDLFRTEKQAWPPYRLSDAARALGGTLAASASADGASVGYELAFTDVESAEAVYALLRPSGGDVSLAWTSWADERRTRPTAGTATFTTRGAFDAAQQRAGGGLRGAYRVSTRATRAPPLRAAAAATGTAAEADAPSESVGAGVGAGARSERAGTADAWGSGQ</sequence>
<dbReference type="InterPro" id="IPR001374">
    <property type="entry name" value="R3H_dom"/>
</dbReference>